<sequence>MGMTPRQVEWLVGSGRWRMAFRGVYVTHMGPVEWLTRAGAALLACGDGAALSHASAARVNGLTDRDPPGVEVLVPTHRRVVGRWAVVVRTRRDLDQSVRRGTWPPRTSIEDTVLDLTAAGDADEAVSWVAKACQRRLTSPARLGAALSRRGRHRWGALLRLALDDVADGAESVLELRYVNGVERPHGLPAATRQQRAMRAGRRWRDDNAYERQRVLVELDGRVGHVGEGAFRDRSRDNGALLDGWVTLRFGWQDVTQRPCLVAADVAKVLRDRGWAGRARRCGPRCLLHATA</sequence>
<dbReference type="EMBL" id="VFOQ01000001">
    <property type="protein sequence ID" value="TQL59532.1"/>
    <property type="molecule type" value="Genomic_DNA"/>
</dbReference>
<accession>A0A542ZGN4</accession>
<evidence type="ECO:0000313" key="1">
    <source>
        <dbReference type="EMBL" id="TQL59532.1"/>
    </source>
</evidence>
<organism evidence="1 2">
    <name type="scientific">Oryzihumus leptocrescens</name>
    <dbReference type="NCBI Taxonomy" id="297536"/>
    <lineage>
        <taxon>Bacteria</taxon>
        <taxon>Bacillati</taxon>
        <taxon>Actinomycetota</taxon>
        <taxon>Actinomycetes</taxon>
        <taxon>Micrococcales</taxon>
        <taxon>Intrasporangiaceae</taxon>
        <taxon>Oryzihumus</taxon>
    </lineage>
</organism>
<dbReference type="AlphaFoldDB" id="A0A542ZGN4"/>
<gene>
    <name evidence="1" type="ORF">FB474_0887</name>
</gene>
<evidence type="ECO:0000313" key="2">
    <source>
        <dbReference type="Proteomes" id="UP000319514"/>
    </source>
</evidence>
<evidence type="ECO:0008006" key="3">
    <source>
        <dbReference type="Google" id="ProtNLM"/>
    </source>
</evidence>
<name>A0A542ZGN4_9MICO</name>
<proteinExistence type="predicted"/>
<comment type="caution">
    <text evidence="1">The sequence shown here is derived from an EMBL/GenBank/DDBJ whole genome shotgun (WGS) entry which is preliminary data.</text>
</comment>
<keyword evidence="2" id="KW-1185">Reference proteome</keyword>
<reference evidence="1 2" key="1">
    <citation type="submission" date="2019-06" db="EMBL/GenBank/DDBJ databases">
        <title>Sequencing the genomes of 1000 actinobacteria strains.</title>
        <authorList>
            <person name="Klenk H.-P."/>
        </authorList>
    </citation>
    <scope>NUCLEOTIDE SEQUENCE [LARGE SCALE GENOMIC DNA]</scope>
    <source>
        <strain evidence="1 2">DSM 18082</strain>
    </source>
</reference>
<dbReference type="Proteomes" id="UP000319514">
    <property type="component" value="Unassembled WGS sequence"/>
</dbReference>
<protein>
    <recommendedName>
        <fullName evidence="3">Transcriptional regulator, AbiEi antitoxin, Type IV TA system</fullName>
    </recommendedName>
</protein>